<proteinExistence type="predicted"/>
<protein>
    <submittedName>
        <fullName evidence="1">Uncharacterized protein</fullName>
    </submittedName>
</protein>
<name>A0AAD7CP07_MYCRO</name>
<gene>
    <name evidence="1" type="ORF">B0H17DRAFT_1146362</name>
</gene>
<dbReference type="EMBL" id="JARKIE010000307">
    <property type="protein sequence ID" value="KAJ7655525.1"/>
    <property type="molecule type" value="Genomic_DNA"/>
</dbReference>
<dbReference type="InterPro" id="IPR040521">
    <property type="entry name" value="KDZ"/>
</dbReference>
<dbReference type="Proteomes" id="UP001221757">
    <property type="component" value="Unassembled WGS sequence"/>
</dbReference>
<evidence type="ECO:0000313" key="2">
    <source>
        <dbReference type="Proteomes" id="UP001221757"/>
    </source>
</evidence>
<dbReference type="PANTHER" id="PTHR33096:SF1">
    <property type="entry name" value="CXC1-LIKE CYSTEINE CLUSTER ASSOCIATED WITH KDZ TRANSPOSASES DOMAIN-CONTAINING PROTEIN"/>
    <property type="match status" value="1"/>
</dbReference>
<dbReference type="AlphaFoldDB" id="A0AAD7CP07"/>
<reference evidence="1" key="1">
    <citation type="submission" date="2023-03" db="EMBL/GenBank/DDBJ databases">
        <title>Massive genome expansion in bonnet fungi (Mycena s.s.) driven by repeated elements and novel gene families across ecological guilds.</title>
        <authorList>
            <consortium name="Lawrence Berkeley National Laboratory"/>
            <person name="Harder C.B."/>
            <person name="Miyauchi S."/>
            <person name="Viragh M."/>
            <person name="Kuo A."/>
            <person name="Thoen E."/>
            <person name="Andreopoulos B."/>
            <person name="Lu D."/>
            <person name="Skrede I."/>
            <person name="Drula E."/>
            <person name="Henrissat B."/>
            <person name="Morin E."/>
            <person name="Kohler A."/>
            <person name="Barry K."/>
            <person name="LaButti K."/>
            <person name="Morin E."/>
            <person name="Salamov A."/>
            <person name="Lipzen A."/>
            <person name="Mereny Z."/>
            <person name="Hegedus B."/>
            <person name="Baldrian P."/>
            <person name="Stursova M."/>
            <person name="Weitz H."/>
            <person name="Taylor A."/>
            <person name="Grigoriev I.V."/>
            <person name="Nagy L.G."/>
            <person name="Martin F."/>
            <person name="Kauserud H."/>
        </authorList>
    </citation>
    <scope>NUCLEOTIDE SEQUENCE</scope>
    <source>
        <strain evidence="1">CBHHK067</strain>
    </source>
</reference>
<accession>A0AAD7CP07</accession>
<keyword evidence="2" id="KW-1185">Reference proteome</keyword>
<organism evidence="1 2">
    <name type="scientific">Mycena rosella</name>
    <name type="common">Pink bonnet</name>
    <name type="synonym">Agaricus rosellus</name>
    <dbReference type="NCBI Taxonomy" id="1033263"/>
    <lineage>
        <taxon>Eukaryota</taxon>
        <taxon>Fungi</taxon>
        <taxon>Dikarya</taxon>
        <taxon>Basidiomycota</taxon>
        <taxon>Agaricomycotina</taxon>
        <taxon>Agaricomycetes</taxon>
        <taxon>Agaricomycetidae</taxon>
        <taxon>Agaricales</taxon>
        <taxon>Marasmiineae</taxon>
        <taxon>Mycenaceae</taxon>
        <taxon>Mycena</taxon>
    </lineage>
</organism>
<dbReference type="Pfam" id="PF18758">
    <property type="entry name" value="KDZ"/>
    <property type="match status" value="1"/>
</dbReference>
<comment type="caution">
    <text evidence="1">The sequence shown here is derived from an EMBL/GenBank/DDBJ whole genome shotgun (WGS) entry which is preliminary data.</text>
</comment>
<sequence>MRDIADDSTDSSDNEPQDVFTYNDVLDGNVRIEISHAGGELDDLQDNLNQELNGKKQQSFRRRRDTRKRWDTVDRRVLGFRGQMCAMTDAYIKWEATQGAFGMEGALEPVVDPEDVEREYRVEVINVFARVLELYCVARLRCPNLSVQSWVKTLSDVQARAFKPYQVQQFTICFDLYLEILQNVDAQVKKALDVMARLAVKNCCPACTYKLEGEDKLIFEMLATCDGNDSLKRVLRKEQGVFDDNGAGGDYYLTRERVNRWSKEMLAQQAQVPRSDDQEEDGQCQERWKNMSEEITARMWGIFDETGIFLSLCRHGFVLLIADMVKSGELVYLRKQAIATYAAHVDTFETYTNLSTFLVKNYEQSLAILETETSLHFAMAQAGISGKDEFVRRLEEERTYLRGLSKEPEAETQQMDYYQRLVNLEARKRYRLCVNKLEDLVLKRLFELTKMNMSQTGYKLRKHIAKALQVRSKTIRAALARYNLAAGSLTPKHRKLTWAEVVEYAFLSDFDILRDPTGNAALRDWATQGGRQLMDSFFRIERAKEEIPRLNIEIRRLITYIRDERICLLAKEAEIIQTDPHLAHFIRKSMKKKLGSSYTGTLEPGVRRAEAAECDVEEEMDVDSDVDKAEAAAVEAEIARGRAMELNGQVEEEWEDVDSNEDDEGEVVEGETLAEMAEQVFTIATDA</sequence>
<evidence type="ECO:0000313" key="1">
    <source>
        <dbReference type="EMBL" id="KAJ7655525.1"/>
    </source>
</evidence>
<dbReference type="PANTHER" id="PTHR33096">
    <property type="entry name" value="CXC2 DOMAIN-CONTAINING PROTEIN"/>
    <property type="match status" value="1"/>
</dbReference>